<dbReference type="InterPro" id="IPR036249">
    <property type="entry name" value="Thioredoxin-like_sf"/>
</dbReference>
<gene>
    <name evidence="3" type="primary">gstB_2</name>
    <name evidence="3" type="ORF">DTO96_100774</name>
</gene>
<evidence type="ECO:0000313" key="3">
    <source>
        <dbReference type="EMBL" id="AXF85055.1"/>
    </source>
</evidence>
<dbReference type="RefSeq" id="WP_114562294.1">
    <property type="nucleotide sequence ID" value="NZ_CP031124.1"/>
</dbReference>
<dbReference type="InterPro" id="IPR040079">
    <property type="entry name" value="Glutathione_S-Trfase"/>
</dbReference>
<dbReference type="Pfam" id="PF00043">
    <property type="entry name" value="GST_C"/>
    <property type="match status" value="1"/>
</dbReference>
<evidence type="ECO:0000259" key="1">
    <source>
        <dbReference type="PROSITE" id="PS50404"/>
    </source>
</evidence>
<dbReference type="KEGG" id="hyf:DTO96_100774"/>
<dbReference type="PROSITE" id="PS50405">
    <property type="entry name" value="GST_CTER"/>
    <property type="match status" value="1"/>
</dbReference>
<protein>
    <submittedName>
        <fullName evidence="3">Glutathione S-transferase GST-6.0</fullName>
        <ecNumber evidence="3">2.5.1.18</ecNumber>
    </submittedName>
</protein>
<dbReference type="CDD" id="cd03188">
    <property type="entry name" value="GST_C_Beta"/>
    <property type="match status" value="1"/>
</dbReference>
<sequence length="209" mass="23167">MKLYFYSGACSLVPHVIARELNLDVAVLAAPRPDDAGRAEYLDTINPLGAVPALQLDDGRVLTQNLAIIEYMAALGEPGVAYPKLGTFEHAQALRWLSFANSDLHPAFKPLFAPQRFTPDEAGYPLVKALAKDRVLDLYAYLNTEYEGKEWIANNQFSAADVYIYVTYRWAARLGLDLSPFGHLNQMVERIQARPAVVTALAEQNQTAI</sequence>
<keyword evidence="3" id="KW-0808">Transferase</keyword>
<dbReference type="Proteomes" id="UP000252182">
    <property type="component" value="Chromosome"/>
</dbReference>
<proteinExistence type="predicted"/>
<dbReference type="Gene3D" id="3.40.30.10">
    <property type="entry name" value="Glutaredoxin"/>
    <property type="match status" value="1"/>
</dbReference>
<dbReference type="Pfam" id="PF13409">
    <property type="entry name" value="GST_N_2"/>
    <property type="match status" value="1"/>
</dbReference>
<dbReference type="InterPro" id="IPR004045">
    <property type="entry name" value="Glutathione_S-Trfase_N"/>
</dbReference>
<keyword evidence="4" id="KW-1185">Reference proteome</keyword>
<reference evidence="4" key="1">
    <citation type="submission" date="2018-07" db="EMBL/GenBank/DDBJ databases">
        <authorList>
            <person name="Kim H."/>
        </authorList>
    </citation>
    <scope>NUCLEOTIDE SEQUENCE [LARGE SCALE GENOMIC DNA]</scope>
    <source>
        <strain evidence="4">F02</strain>
    </source>
</reference>
<feature type="domain" description="GST C-terminal" evidence="2">
    <location>
        <begin position="86"/>
        <end position="209"/>
    </location>
</feature>
<dbReference type="OrthoDB" id="8772754at2"/>
<dbReference type="EMBL" id="CP031124">
    <property type="protein sequence ID" value="AXF85055.1"/>
    <property type="molecule type" value="Genomic_DNA"/>
</dbReference>
<dbReference type="PROSITE" id="PS50404">
    <property type="entry name" value="GST_NTER"/>
    <property type="match status" value="1"/>
</dbReference>
<dbReference type="PANTHER" id="PTHR44051:SF8">
    <property type="entry name" value="GLUTATHIONE S-TRANSFERASE GSTA"/>
    <property type="match status" value="1"/>
</dbReference>
<dbReference type="GO" id="GO:0004364">
    <property type="term" value="F:glutathione transferase activity"/>
    <property type="evidence" value="ECO:0007669"/>
    <property type="project" value="UniProtKB-EC"/>
</dbReference>
<dbReference type="EC" id="2.5.1.18" evidence="3"/>
<dbReference type="SFLD" id="SFLDG01150">
    <property type="entry name" value="Main.1:_Beta-like"/>
    <property type="match status" value="1"/>
</dbReference>
<dbReference type="Gene3D" id="1.20.1050.10">
    <property type="match status" value="1"/>
</dbReference>
<dbReference type="CDD" id="cd03057">
    <property type="entry name" value="GST_N_Beta"/>
    <property type="match status" value="1"/>
</dbReference>
<evidence type="ECO:0000313" key="4">
    <source>
        <dbReference type="Proteomes" id="UP000252182"/>
    </source>
</evidence>
<dbReference type="InterPro" id="IPR036282">
    <property type="entry name" value="Glutathione-S-Trfase_C_sf"/>
</dbReference>
<dbReference type="InterPro" id="IPR004046">
    <property type="entry name" value="GST_C"/>
</dbReference>
<dbReference type="PANTHER" id="PTHR44051">
    <property type="entry name" value="GLUTATHIONE S-TRANSFERASE-RELATED"/>
    <property type="match status" value="1"/>
</dbReference>
<accession>A0A345D9L7</accession>
<dbReference type="SFLD" id="SFLDS00019">
    <property type="entry name" value="Glutathione_Transferase_(cytos"/>
    <property type="match status" value="1"/>
</dbReference>
<dbReference type="InterPro" id="IPR010987">
    <property type="entry name" value="Glutathione-S-Trfase_C-like"/>
</dbReference>
<dbReference type="SUPFAM" id="SSF52833">
    <property type="entry name" value="Thioredoxin-like"/>
    <property type="match status" value="1"/>
</dbReference>
<name>A0A345D9L7_9BURK</name>
<dbReference type="SUPFAM" id="SSF47616">
    <property type="entry name" value="GST C-terminal domain-like"/>
    <property type="match status" value="1"/>
</dbReference>
<organism evidence="3 4">
    <name type="scientific">Ephemeroptericola cinctiostellae</name>
    <dbReference type="NCBI Taxonomy" id="2268024"/>
    <lineage>
        <taxon>Bacteria</taxon>
        <taxon>Pseudomonadati</taxon>
        <taxon>Pseudomonadota</taxon>
        <taxon>Betaproteobacteria</taxon>
        <taxon>Burkholderiales</taxon>
        <taxon>Burkholderiaceae</taxon>
        <taxon>Ephemeroptericola</taxon>
    </lineage>
</organism>
<evidence type="ECO:0000259" key="2">
    <source>
        <dbReference type="PROSITE" id="PS50405"/>
    </source>
</evidence>
<dbReference type="AlphaFoldDB" id="A0A345D9L7"/>
<feature type="domain" description="GST N-terminal" evidence="1">
    <location>
        <begin position="1"/>
        <end position="80"/>
    </location>
</feature>
<dbReference type="SFLD" id="SFLDG00358">
    <property type="entry name" value="Main_(cytGST)"/>
    <property type="match status" value="1"/>
</dbReference>